<evidence type="ECO:0000256" key="8">
    <source>
        <dbReference type="ARBA" id="ARBA00022741"/>
    </source>
</evidence>
<dbReference type="PANTHER" id="PTHR30457:SF12">
    <property type="entry name" value="5'_3'-NUCLEOTIDASE SURE"/>
    <property type="match status" value="1"/>
</dbReference>
<keyword evidence="8" id="KW-0547">Nucleotide-binding</keyword>
<keyword evidence="9 11" id="KW-0378">Hydrolase</keyword>
<protein>
    <recommendedName>
        <fullName evidence="5">5'-nucleotidase</fullName>
        <ecNumber evidence="5">3.1.3.5</ecNumber>
    </recommendedName>
</protein>
<dbReference type="InterPro" id="IPR036523">
    <property type="entry name" value="SurE-like_sf"/>
</dbReference>
<dbReference type="GO" id="GO:0046872">
    <property type="term" value="F:metal ion binding"/>
    <property type="evidence" value="ECO:0007669"/>
    <property type="project" value="UniProtKB-KW"/>
</dbReference>
<keyword evidence="7" id="KW-0479">Metal-binding</keyword>
<dbReference type="GO" id="GO:0008253">
    <property type="term" value="F:5'-nucleotidase activity"/>
    <property type="evidence" value="ECO:0007669"/>
    <property type="project" value="UniProtKB-EC"/>
</dbReference>
<reference evidence="11" key="1">
    <citation type="submission" date="2009-10" db="EMBL/GenBank/DDBJ databases">
        <title>Diversity of trophic interactions inside an arsenic-rich microbial ecosystem.</title>
        <authorList>
            <person name="Bertin P.N."/>
            <person name="Heinrich-Salmeron A."/>
            <person name="Pelletier E."/>
            <person name="Goulhen-Chollet F."/>
            <person name="Arsene-Ploetze F."/>
            <person name="Gallien S."/>
            <person name="Calteau A."/>
            <person name="Vallenet D."/>
            <person name="Casiot C."/>
            <person name="Chane-Woon-Ming B."/>
            <person name="Giloteaux L."/>
            <person name="Barakat M."/>
            <person name="Bonnefoy V."/>
            <person name="Bruneel O."/>
            <person name="Chandler M."/>
            <person name="Cleiss J."/>
            <person name="Duran R."/>
            <person name="Elbaz-Poulichet F."/>
            <person name="Fonknechten N."/>
            <person name="Lauga B."/>
            <person name="Mornico D."/>
            <person name="Ortet P."/>
            <person name="Schaeffer C."/>
            <person name="Siguier P."/>
            <person name="Alexander Thil Smith A."/>
            <person name="Van Dorsselaer A."/>
            <person name="Weissenbach J."/>
            <person name="Medigue C."/>
            <person name="Le Paslier D."/>
        </authorList>
    </citation>
    <scope>NUCLEOTIDE SEQUENCE</scope>
</reference>
<feature type="domain" description="Survival protein SurE-like phosphatase/nucleotidase" evidence="10">
    <location>
        <begin position="3"/>
        <end position="182"/>
    </location>
</feature>
<dbReference type="GO" id="GO:0008254">
    <property type="term" value="F:3'-nucleotidase activity"/>
    <property type="evidence" value="ECO:0007669"/>
    <property type="project" value="TreeGrafter"/>
</dbReference>
<dbReference type="NCBIfam" id="NF001490">
    <property type="entry name" value="PRK00346.1-4"/>
    <property type="match status" value="1"/>
</dbReference>
<comment type="similarity">
    <text evidence="4">Belongs to the SurE nucleotidase family.</text>
</comment>
<dbReference type="FunFam" id="3.40.1210.10:FF:000001">
    <property type="entry name" value="5'/3'-nucleotidase SurE"/>
    <property type="match status" value="1"/>
</dbReference>
<dbReference type="GO" id="GO:0005737">
    <property type="term" value="C:cytoplasm"/>
    <property type="evidence" value="ECO:0007669"/>
    <property type="project" value="UniProtKB-SubCell"/>
</dbReference>
<dbReference type="EC" id="3.1.3.5" evidence="5"/>
<organism evidence="11">
    <name type="scientific">mine drainage metagenome</name>
    <dbReference type="NCBI Taxonomy" id="410659"/>
    <lineage>
        <taxon>unclassified sequences</taxon>
        <taxon>metagenomes</taxon>
        <taxon>ecological metagenomes</taxon>
    </lineage>
</organism>
<evidence type="ECO:0000256" key="3">
    <source>
        <dbReference type="ARBA" id="ARBA00004496"/>
    </source>
</evidence>
<dbReference type="EMBL" id="CABM01000024">
    <property type="protein sequence ID" value="CBH96320.1"/>
    <property type="molecule type" value="Genomic_DNA"/>
</dbReference>
<keyword evidence="6" id="KW-0963">Cytoplasm</keyword>
<comment type="subcellular location">
    <subcellularLocation>
        <location evidence="3">Cytoplasm</location>
    </subcellularLocation>
</comment>
<proteinExistence type="inferred from homology"/>
<evidence type="ECO:0000256" key="2">
    <source>
        <dbReference type="ARBA" id="ARBA00001946"/>
    </source>
</evidence>
<accession>E6PN18</accession>
<evidence type="ECO:0000256" key="4">
    <source>
        <dbReference type="ARBA" id="ARBA00011062"/>
    </source>
</evidence>
<dbReference type="SUPFAM" id="SSF64167">
    <property type="entry name" value="SurE-like"/>
    <property type="match status" value="1"/>
</dbReference>
<dbReference type="PANTHER" id="PTHR30457">
    <property type="entry name" value="5'-NUCLEOTIDASE SURE"/>
    <property type="match status" value="1"/>
</dbReference>
<dbReference type="HAMAP" id="MF_00060">
    <property type="entry name" value="SurE"/>
    <property type="match status" value="1"/>
</dbReference>
<dbReference type="Pfam" id="PF01975">
    <property type="entry name" value="SurE"/>
    <property type="match status" value="1"/>
</dbReference>
<evidence type="ECO:0000256" key="1">
    <source>
        <dbReference type="ARBA" id="ARBA00000815"/>
    </source>
</evidence>
<comment type="catalytic activity">
    <reaction evidence="1">
        <text>a ribonucleoside 5'-phosphate + H2O = a ribonucleoside + phosphate</text>
        <dbReference type="Rhea" id="RHEA:12484"/>
        <dbReference type="ChEBI" id="CHEBI:15377"/>
        <dbReference type="ChEBI" id="CHEBI:18254"/>
        <dbReference type="ChEBI" id="CHEBI:43474"/>
        <dbReference type="ChEBI" id="CHEBI:58043"/>
        <dbReference type="EC" id="3.1.3.5"/>
    </reaction>
</comment>
<dbReference type="Gene3D" id="3.40.1210.10">
    <property type="entry name" value="Survival protein SurE-like phosphatase/nucleotidase"/>
    <property type="match status" value="1"/>
</dbReference>
<evidence type="ECO:0000256" key="7">
    <source>
        <dbReference type="ARBA" id="ARBA00022723"/>
    </source>
</evidence>
<dbReference type="InterPro" id="IPR030048">
    <property type="entry name" value="SurE"/>
</dbReference>
<comment type="cofactor">
    <cofactor evidence="2">
        <name>Mg(2+)</name>
        <dbReference type="ChEBI" id="CHEBI:18420"/>
    </cofactor>
</comment>
<comment type="caution">
    <text evidence="11">The sequence shown here is derived from an EMBL/GenBank/DDBJ whole genome shotgun (WGS) entry which is preliminary data.</text>
</comment>
<dbReference type="InterPro" id="IPR002828">
    <property type="entry name" value="SurE-like_Pase/nucleotidase"/>
</dbReference>
<dbReference type="AlphaFoldDB" id="E6PN18"/>
<evidence type="ECO:0000256" key="6">
    <source>
        <dbReference type="ARBA" id="ARBA00022490"/>
    </source>
</evidence>
<dbReference type="NCBIfam" id="NF001489">
    <property type="entry name" value="PRK00346.1-3"/>
    <property type="match status" value="1"/>
</dbReference>
<name>E6PN18_9ZZZZ</name>
<evidence type="ECO:0000259" key="10">
    <source>
        <dbReference type="Pfam" id="PF01975"/>
    </source>
</evidence>
<gene>
    <name evidence="11" type="primary">surE</name>
    <name evidence="11" type="ORF">CARN2_2261</name>
</gene>
<evidence type="ECO:0000313" key="11">
    <source>
        <dbReference type="EMBL" id="CBH96320.1"/>
    </source>
</evidence>
<evidence type="ECO:0000256" key="5">
    <source>
        <dbReference type="ARBA" id="ARBA00012643"/>
    </source>
</evidence>
<sequence>MRILLANDDGYLAPGLQALYAGLCGLADVTVVAPEQNASAASNALTLSRPLSVFKAANGFLYVNGTPSDGVHIALTGLLDFKPDLVVSGVNNGANLGDDTIYSGTVAAATEGYLFGMPALAVSLVHKGWEHLDTAVQVAVEVARNLLERKPVEPVLFNLNVPNVARSALRGVRVARLGKRHPSQPVILQHNPHGEPIYWIGSAGEARDDQPGTDFDAIAQGYASLTPLQLDLTHYQLLDDCKVRFSGMAGER</sequence>
<dbReference type="GO" id="GO:0004309">
    <property type="term" value="F:exopolyphosphatase activity"/>
    <property type="evidence" value="ECO:0007669"/>
    <property type="project" value="TreeGrafter"/>
</dbReference>
<dbReference type="GO" id="GO:0000166">
    <property type="term" value="F:nucleotide binding"/>
    <property type="evidence" value="ECO:0007669"/>
    <property type="project" value="UniProtKB-KW"/>
</dbReference>
<evidence type="ECO:0000256" key="9">
    <source>
        <dbReference type="ARBA" id="ARBA00022801"/>
    </source>
</evidence>
<dbReference type="NCBIfam" id="TIGR00087">
    <property type="entry name" value="surE"/>
    <property type="match status" value="1"/>
</dbReference>